<keyword evidence="2 8" id="KW-0547">Nucleotide-binding</keyword>
<dbReference type="HAMAP" id="MF_02006">
    <property type="entry name" value="Tyr_tRNA_synth_type1"/>
    <property type="match status" value="1"/>
</dbReference>
<dbReference type="Gene3D" id="1.10.240.10">
    <property type="entry name" value="Tyrosyl-Transfer RNA Synthetase"/>
    <property type="match status" value="1"/>
</dbReference>
<dbReference type="SUPFAM" id="SSF52374">
    <property type="entry name" value="Nucleotidylyl transferase"/>
    <property type="match status" value="1"/>
</dbReference>
<evidence type="ECO:0000256" key="8">
    <source>
        <dbReference type="HAMAP-Rule" id="MF_02006"/>
    </source>
</evidence>
<dbReference type="PANTHER" id="PTHR11766:SF0">
    <property type="entry name" value="TYROSINE--TRNA LIGASE, MITOCHONDRIAL"/>
    <property type="match status" value="1"/>
</dbReference>
<dbReference type="CDD" id="cd00805">
    <property type="entry name" value="TyrRS_core"/>
    <property type="match status" value="1"/>
</dbReference>
<dbReference type="EC" id="6.1.1.1" evidence="8"/>
<evidence type="ECO:0000256" key="7">
    <source>
        <dbReference type="ARBA" id="ARBA00048248"/>
    </source>
</evidence>
<keyword evidence="3 8" id="KW-0067">ATP-binding</keyword>
<dbReference type="InterPro" id="IPR054608">
    <property type="entry name" value="SYY-like_C"/>
</dbReference>
<comment type="catalytic activity">
    <reaction evidence="7 8">
        <text>tRNA(Tyr) + L-tyrosine + ATP = L-tyrosyl-tRNA(Tyr) + AMP + diphosphate + H(+)</text>
        <dbReference type="Rhea" id="RHEA:10220"/>
        <dbReference type="Rhea" id="RHEA-COMP:9706"/>
        <dbReference type="Rhea" id="RHEA-COMP:9707"/>
        <dbReference type="ChEBI" id="CHEBI:15378"/>
        <dbReference type="ChEBI" id="CHEBI:30616"/>
        <dbReference type="ChEBI" id="CHEBI:33019"/>
        <dbReference type="ChEBI" id="CHEBI:58315"/>
        <dbReference type="ChEBI" id="CHEBI:78442"/>
        <dbReference type="ChEBI" id="CHEBI:78536"/>
        <dbReference type="ChEBI" id="CHEBI:456215"/>
        <dbReference type="EC" id="6.1.1.1"/>
    </reaction>
</comment>
<gene>
    <name evidence="8 11" type="primary">tyrS</name>
    <name evidence="11" type="ORF">WI372_17400</name>
</gene>
<accession>A0ABU9EE01</accession>
<name>A0ABU9EE01_9BACT</name>
<dbReference type="PRINTS" id="PR01040">
    <property type="entry name" value="TRNASYNTHTYR"/>
</dbReference>
<proteinExistence type="inferred from homology"/>
<keyword evidence="5 8" id="KW-0648">Protein biosynthesis</keyword>
<dbReference type="Pfam" id="PF00579">
    <property type="entry name" value="tRNA-synt_1b"/>
    <property type="match status" value="1"/>
</dbReference>
<feature type="binding site" evidence="8">
    <location>
        <position position="233"/>
    </location>
    <ligand>
        <name>ATP</name>
        <dbReference type="ChEBI" id="CHEBI:30616"/>
    </ligand>
</feature>
<dbReference type="CDD" id="cd00165">
    <property type="entry name" value="S4"/>
    <property type="match status" value="1"/>
</dbReference>
<dbReference type="Gene3D" id="3.40.50.620">
    <property type="entry name" value="HUPs"/>
    <property type="match status" value="1"/>
</dbReference>
<evidence type="ECO:0000256" key="4">
    <source>
        <dbReference type="ARBA" id="ARBA00022884"/>
    </source>
</evidence>
<dbReference type="GO" id="GO:0004831">
    <property type="term" value="F:tyrosine-tRNA ligase activity"/>
    <property type="evidence" value="ECO:0007669"/>
    <property type="project" value="UniProtKB-EC"/>
</dbReference>
<organism evidence="11 12">
    <name type="scientific">Gaopeijia maritima</name>
    <dbReference type="NCBI Taxonomy" id="3119007"/>
    <lineage>
        <taxon>Bacteria</taxon>
        <taxon>Pseudomonadati</taxon>
        <taxon>Gemmatimonadota</taxon>
        <taxon>Longimicrobiia</taxon>
        <taxon>Gaopeijiales</taxon>
        <taxon>Gaopeijiaceae</taxon>
        <taxon>Gaopeijia</taxon>
    </lineage>
</organism>
<evidence type="ECO:0000313" key="12">
    <source>
        <dbReference type="Proteomes" id="UP001484239"/>
    </source>
</evidence>
<sequence length="426" mass="46219">MSVLDELAWRGLLQDSTDGTADHFAEGPRSVYIGFDPTADSLHVGSLLPIMILVHLQRAGHHPIALVGGATGLIGDPSFKNRERPLLTRETMEANAAGIRAQLEHFLDFETAENPARMRNNLDWLGQTNVLDFLRDTGKHFSVNAMLRKESVRRRVESDEQGISFTEFSYQLLQAADFLHLYREDGCTVQMGGSDQWGNITAGIDLVRRSAGGHAFGAVSPLVTTAAGTKFGKTEAGTVWLDANRTSPYRFYQFWVNVPDADVGRFLRYFTLMPREEIEALDAATEAEPHRRAAQKALAEEVTGRVHGEAGLARAKMATEALFGGSLDGLDADDIADIFADVPSSTTPGDALAGEGVELLDLLASTGLCSSKGDARRSIEGGGVYLNGVRVDDTGARVDAGAFVDGRFLVLRKGKRRYHLVEVAEG</sequence>
<comment type="similarity">
    <text evidence="8">Belongs to the class-I aminoacyl-tRNA synthetase family. TyrS type 1 subfamily.</text>
</comment>
<dbReference type="InterPro" id="IPR014729">
    <property type="entry name" value="Rossmann-like_a/b/a_fold"/>
</dbReference>
<dbReference type="InterPro" id="IPR002307">
    <property type="entry name" value="Tyr-tRNA-ligase"/>
</dbReference>
<dbReference type="SUPFAM" id="SSF55174">
    <property type="entry name" value="Alpha-L RNA-binding motif"/>
    <property type="match status" value="1"/>
</dbReference>
<comment type="function">
    <text evidence="8">Catalyzes the attachment of tyrosine to tRNA(Tyr) in a two-step reaction: tyrosine is first activated by ATP to form Tyr-AMP and then transferred to the acceptor end of tRNA(Tyr).</text>
</comment>
<comment type="subunit">
    <text evidence="8">Homodimer.</text>
</comment>
<evidence type="ECO:0000256" key="1">
    <source>
        <dbReference type="ARBA" id="ARBA00022598"/>
    </source>
</evidence>
<dbReference type="PANTHER" id="PTHR11766">
    <property type="entry name" value="TYROSYL-TRNA SYNTHETASE"/>
    <property type="match status" value="1"/>
</dbReference>
<dbReference type="PROSITE" id="PS50889">
    <property type="entry name" value="S4"/>
    <property type="match status" value="1"/>
</dbReference>
<dbReference type="SMART" id="SM00363">
    <property type="entry name" value="S4"/>
    <property type="match status" value="1"/>
</dbReference>
<keyword evidence="4 9" id="KW-0694">RNA-binding</keyword>
<feature type="short sequence motif" description="'HIGH' region" evidence="8">
    <location>
        <begin position="37"/>
        <end position="46"/>
    </location>
</feature>
<reference evidence="11 12" key="1">
    <citation type="submission" date="2024-02" db="EMBL/GenBank/DDBJ databases">
        <title>A novel Gemmatimonadota bacterium.</title>
        <authorList>
            <person name="Du Z.-J."/>
            <person name="Ye Y.-Q."/>
        </authorList>
    </citation>
    <scope>NUCLEOTIDE SEQUENCE [LARGE SCALE GENOMIC DNA]</scope>
    <source>
        <strain evidence="11 12">DH-20</strain>
    </source>
</reference>
<comment type="subcellular location">
    <subcellularLocation>
        <location evidence="8">Cytoplasm</location>
    </subcellularLocation>
</comment>
<evidence type="ECO:0000259" key="10">
    <source>
        <dbReference type="SMART" id="SM00363"/>
    </source>
</evidence>
<evidence type="ECO:0000256" key="9">
    <source>
        <dbReference type="PROSITE-ProRule" id="PRU00182"/>
    </source>
</evidence>
<evidence type="ECO:0000256" key="6">
    <source>
        <dbReference type="ARBA" id="ARBA00023146"/>
    </source>
</evidence>
<comment type="caution">
    <text evidence="11">The sequence shown here is derived from an EMBL/GenBank/DDBJ whole genome shotgun (WGS) entry which is preliminary data.</text>
</comment>
<keyword evidence="12" id="KW-1185">Reference proteome</keyword>
<feature type="short sequence motif" description="'KMSKS' region" evidence="8">
    <location>
        <begin position="230"/>
        <end position="234"/>
    </location>
</feature>
<evidence type="ECO:0000256" key="5">
    <source>
        <dbReference type="ARBA" id="ARBA00022917"/>
    </source>
</evidence>
<feature type="binding site" evidence="8">
    <location>
        <position position="174"/>
    </location>
    <ligand>
        <name>L-tyrosine</name>
        <dbReference type="ChEBI" id="CHEBI:58315"/>
    </ligand>
</feature>
<evidence type="ECO:0000256" key="2">
    <source>
        <dbReference type="ARBA" id="ARBA00022741"/>
    </source>
</evidence>
<feature type="domain" description="RNA-binding S4" evidence="10">
    <location>
        <begin position="358"/>
        <end position="415"/>
    </location>
</feature>
<dbReference type="EMBL" id="JBBHLI010000015">
    <property type="protein sequence ID" value="MEK9502776.1"/>
    <property type="molecule type" value="Genomic_DNA"/>
</dbReference>
<evidence type="ECO:0000256" key="3">
    <source>
        <dbReference type="ARBA" id="ARBA00022840"/>
    </source>
</evidence>
<dbReference type="InterPro" id="IPR002305">
    <property type="entry name" value="aa-tRNA-synth_Ic"/>
</dbReference>
<keyword evidence="6 8" id="KW-0030">Aminoacyl-tRNA synthetase</keyword>
<dbReference type="InterPro" id="IPR024088">
    <property type="entry name" value="Tyr-tRNA-ligase_bac-type"/>
</dbReference>
<dbReference type="RefSeq" id="WP_405281159.1">
    <property type="nucleotide sequence ID" value="NZ_JBBHLI010000015.1"/>
</dbReference>
<feature type="binding site" evidence="8">
    <location>
        <position position="32"/>
    </location>
    <ligand>
        <name>L-tyrosine</name>
        <dbReference type="ChEBI" id="CHEBI:58315"/>
    </ligand>
</feature>
<dbReference type="InterPro" id="IPR024107">
    <property type="entry name" value="Tyr-tRNA-ligase_bac_1"/>
</dbReference>
<feature type="binding site" evidence="8">
    <location>
        <position position="170"/>
    </location>
    <ligand>
        <name>L-tyrosine</name>
        <dbReference type="ChEBI" id="CHEBI:58315"/>
    </ligand>
</feature>
<keyword evidence="1 8" id="KW-0436">Ligase</keyword>
<dbReference type="Gene3D" id="3.10.290.10">
    <property type="entry name" value="RNA-binding S4 domain"/>
    <property type="match status" value="1"/>
</dbReference>
<dbReference type="NCBIfam" id="TIGR00234">
    <property type="entry name" value="tyrS"/>
    <property type="match status" value="1"/>
</dbReference>
<dbReference type="Proteomes" id="UP001484239">
    <property type="component" value="Unassembled WGS sequence"/>
</dbReference>
<evidence type="ECO:0000313" key="11">
    <source>
        <dbReference type="EMBL" id="MEK9502776.1"/>
    </source>
</evidence>
<keyword evidence="8" id="KW-0963">Cytoplasm</keyword>
<dbReference type="Pfam" id="PF22421">
    <property type="entry name" value="SYY_C-terminal"/>
    <property type="match status" value="1"/>
</dbReference>
<dbReference type="InterPro" id="IPR002942">
    <property type="entry name" value="S4_RNA-bd"/>
</dbReference>
<dbReference type="InterPro" id="IPR036986">
    <property type="entry name" value="S4_RNA-bd_sf"/>
</dbReference>
<protein>
    <recommendedName>
        <fullName evidence="8">Tyrosine--tRNA ligase</fullName>
        <ecNumber evidence="8">6.1.1.1</ecNumber>
    </recommendedName>
    <alternativeName>
        <fullName evidence="8">Tyrosyl-tRNA synthetase</fullName>
        <shortName evidence="8">TyrRS</shortName>
    </alternativeName>
</protein>